<dbReference type="OrthoDB" id="2823490at2759"/>
<gene>
    <name evidence="1" type="ORF">P154DRAFT_328039</name>
</gene>
<proteinExistence type="predicted"/>
<dbReference type="AlphaFoldDB" id="A0A6A5W4M7"/>
<name>A0A6A5W4M7_9PLEO</name>
<evidence type="ECO:0000313" key="1">
    <source>
        <dbReference type="EMBL" id="KAF1996038.1"/>
    </source>
</evidence>
<dbReference type="Proteomes" id="UP000799779">
    <property type="component" value="Unassembled WGS sequence"/>
</dbReference>
<accession>A0A6A5W4M7</accession>
<protein>
    <recommendedName>
        <fullName evidence="3">F-box domain-containing protein</fullName>
    </recommendedName>
</protein>
<reference evidence="1" key="1">
    <citation type="journal article" date="2020" name="Stud. Mycol.">
        <title>101 Dothideomycetes genomes: a test case for predicting lifestyles and emergence of pathogens.</title>
        <authorList>
            <person name="Haridas S."/>
            <person name="Albert R."/>
            <person name="Binder M."/>
            <person name="Bloem J."/>
            <person name="Labutti K."/>
            <person name="Salamov A."/>
            <person name="Andreopoulos B."/>
            <person name="Baker S."/>
            <person name="Barry K."/>
            <person name="Bills G."/>
            <person name="Bluhm B."/>
            <person name="Cannon C."/>
            <person name="Castanera R."/>
            <person name="Culley D."/>
            <person name="Daum C."/>
            <person name="Ezra D."/>
            <person name="Gonzalez J."/>
            <person name="Henrissat B."/>
            <person name="Kuo A."/>
            <person name="Liang C."/>
            <person name="Lipzen A."/>
            <person name="Lutzoni F."/>
            <person name="Magnuson J."/>
            <person name="Mondo S."/>
            <person name="Nolan M."/>
            <person name="Ohm R."/>
            <person name="Pangilinan J."/>
            <person name="Park H.-J."/>
            <person name="Ramirez L."/>
            <person name="Alfaro M."/>
            <person name="Sun H."/>
            <person name="Tritt A."/>
            <person name="Yoshinaga Y."/>
            <person name="Zwiers L.-H."/>
            <person name="Turgeon B."/>
            <person name="Goodwin S."/>
            <person name="Spatafora J."/>
            <person name="Crous P."/>
            <person name="Grigoriev I."/>
        </authorList>
    </citation>
    <scope>NUCLEOTIDE SEQUENCE</scope>
    <source>
        <strain evidence="1">CBS 123094</strain>
    </source>
</reference>
<evidence type="ECO:0008006" key="3">
    <source>
        <dbReference type="Google" id="ProtNLM"/>
    </source>
</evidence>
<evidence type="ECO:0000313" key="2">
    <source>
        <dbReference type="Proteomes" id="UP000799779"/>
    </source>
</evidence>
<organism evidence="1 2">
    <name type="scientific">Amniculicola lignicola CBS 123094</name>
    <dbReference type="NCBI Taxonomy" id="1392246"/>
    <lineage>
        <taxon>Eukaryota</taxon>
        <taxon>Fungi</taxon>
        <taxon>Dikarya</taxon>
        <taxon>Ascomycota</taxon>
        <taxon>Pezizomycotina</taxon>
        <taxon>Dothideomycetes</taxon>
        <taxon>Pleosporomycetidae</taxon>
        <taxon>Pleosporales</taxon>
        <taxon>Amniculicolaceae</taxon>
        <taxon>Amniculicola</taxon>
    </lineage>
</organism>
<dbReference type="EMBL" id="ML977630">
    <property type="protein sequence ID" value="KAF1996038.1"/>
    <property type="molecule type" value="Genomic_DNA"/>
</dbReference>
<keyword evidence="2" id="KW-1185">Reference proteome</keyword>
<sequence length="290" mass="32796">MQSRFRLLSLPRELRDEILRLAVQLTPRPHLQGKASDKTIATYGKSTGTFFISGPTKLLLTSSSLLLTSRQINAETRAVLHRLGASASEYQLEIRCLKDTHFEVRWKTVPVRSSQITRLNVRFVVPNRPDDSGSRTLLYQAANNLVWLCHRLTVIFILKSVEGYSSGNLPSHIKILDIDFVSSQVADPRFSNFQRQALYAAALGTFFRKTFAANLYSGRGSRNKYILARIGVLRFRTKGVIGDEVDFGETLKGESGTSQDLNEFFLAWKERVKREREQNGLVLSSEVVEL</sequence>